<dbReference type="InterPro" id="IPR002881">
    <property type="entry name" value="DUF58"/>
</dbReference>
<keyword evidence="3" id="KW-0132">Cell division</keyword>
<keyword evidence="1" id="KW-0472">Membrane</keyword>
<proteinExistence type="predicted"/>
<keyword evidence="1" id="KW-0812">Transmembrane</keyword>
<keyword evidence="4" id="KW-1185">Reference proteome</keyword>
<name>A0A0J1ECS7_RHOIS</name>
<dbReference type="STRING" id="595434.RISK_004656"/>
<dbReference type="Pfam" id="PF01882">
    <property type="entry name" value="DUF58"/>
    <property type="match status" value="1"/>
</dbReference>
<dbReference type="PANTHER" id="PTHR33608">
    <property type="entry name" value="BLL2464 PROTEIN"/>
    <property type="match status" value="1"/>
</dbReference>
<dbReference type="OrthoDB" id="9778037at2"/>
<dbReference type="PANTHER" id="PTHR33608:SF3">
    <property type="entry name" value="SLR2013 PROTEIN"/>
    <property type="match status" value="1"/>
</dbReference>
<evidence type="ECO:0000313" key="3">
    <source>
        <dbReference type="EMBL" id="KLU03344.1"/>
    </source>
</evidence>
<dbReference type="RefSeq" id="WP_047815852.1">
    <property type="nucleotide sequence ID" value="NZ_LECT01000038.1"/>
</dbReference>
<reference evidence="3" key="1">
    <citation type="submission" date="2015-05" db="EMBL/GenBank/DDBJ databases">
        <title>Permanent draft genome of Rhodopirellula islandicus K833.</title>
        <authorList>
            <person name="Kizina J."/>
            <person name="Richter M."/>
            <person name="Glockner F.O."/>
            <person name="Harder J."/>
        </authorList>
    </citation>
    <scope>NUCLEOTIDE SEQUENCE [LARGE SCALE GENOMIC DNA]</scope>
    <source>
        <strain evidence="3">K833</strain>
    </source>
</reference>
<sequence>MGFGNRFQALFQIASQWPWLLLVLVSLPLVVAAFWLRIYPTRRWVALLGTSVVLSVAVVFFPSLLVVLGLFDGLVVTVTAIDGLLHLFATKKMLGNGLTVERSVSRTGSLGVPLDSSLSLQNHTQMRMKGVLRDDVPNSFVSDPEEHQLDLPPGLQLQLRRKLTPHRRGAFQMDRVDLKLISPLGLWQRHISRTLESPLNVFPDMKQLSDYALLARTDRLSLIGVRRTRRIGQDSDFERLRDYTRDDSYRHIDWRSTARRNKLTVRQFQSDQSQRLIFLLDCGRMMTNQRNGYSLLDHALNSILMMSYVALHQGDSVGMICFSDTIHAYLPPKGGASQMNRLLQAGFDQFPRMVESRYDQAFLYLNSHCKRRSLVTLTTNIVDEVNAEVVADHLTNLTGTHLPLAVVLRDREMFDAADYPAEMLQTAGNVQHSNMLDETRTYRAAAAAEMLVWREEVLSGLRHKGVLVVDAFPDELSAPMVNQYLQVKAKHLL</sequence>
<dbReference type="PATRIC" id="fig|595434.4.peg.4422"/>
<gene>
    <name evidence="3" type="ORF">RISK_004656</name>
</gene>
<dbReference type="Proteomes" id="UP000036367">
    <property type="component" value="Unassembled WGS sequence"/>
</dbReference>
<protein>
    <submittedName>
        <fullName evidence="3">Cell division protein DivIC (FtsB), stabilizes FtsL against RasP cleavage</fullName>
    </submittedName>
</protein>
<keyword evidence="3" id="KW-0131">Cell cycle</keyword>
<evidence type="ECO:0000256" key="1">
    <source>
        <dbReference type="SAM" id="Phobius"/>
    </source>
</evidence>
<feature type="transmembrane region" description="Helical" evidence="1">
    <location>
        <begin position="17"/>
        <end position="36"/>
    </location>
</feature>
<dbReference type="EMBL" id="LECT01000038">
    <property type="protein sequence ID" value="KLU03344.1"/>
    <property type="molecule type" value="Genomic_DNA"/>
</dbReference>
<organism evidence="3 4">
    <name type="scientific">Rhodopirellula islandica</name>
    <dbReference type="NCBI Taxonomy" id="595434"/>
    <lineage>
        <taxon>Bacteria</taxon>
        <taxon>Pseudomonadati</taxon>
        <taxon>Planctomycetota</taxon>
        <taxon>Planctomycetia</taxon>
        <taxon>Pirellulales</taxon>
        <taxon>Pirellulaceae</taxon>
        <taxon>Rhodopirellula</taxon>
    </lineage>
</organism>
<dbReference type="AlphaFoldDB" id="A0A0J1ECS7"/>
<feature type="domain" description="DUF58" evidence="2">
    <location>
        <begin position="240"/>
        <end position="411"/>
    </location>
</feature>
<evidence type="ECO:0000313" key="4">
    <source>
        <dbReference type="Proteomes" id="UP000036367"/>
    </source>
</evidence>
<accession>A0A0J1ECS7</accession>
<comment type="caution">
    <text evidence="3">The sequence shown here is derived from an EMBL/GenBank/DDBJ whole genome shotgun (WGS) entry which is preliminary data.</text>
</comment>
<keyword evidence="1" id="KW-1133">Transmembrane helix</keyword>
<evidence type="ECO:0000259" key="2">
    <source>
        <dbReference type="Pfam" id="PF01882"/>
    </source>
</evidence>
<feature type="transmembrane region" description="Helical" evidence="1">
    <location>
        <begin position="43"/>
        <end position="61"/>
    </location>
</feature>
<dbReference type="GO" id="GO:0051301">
    <property type="term" value="P:cell division"/>
    <property type="evidence" value="ECO:0007669"/>
    <property type="project" value="UniProtKB-KW"/>
</dbReference>